<reference evidence="1" key="1">
    <citation type="submission" date="2020-03" db="EMBL/GenBank/DDBJ databases">
        <title>The deep terrestrial virosphere.</title>
        <authorList>
            <person name="Holmfeldt K."/>
            <person name="Nilsson E."/>
            <person name="Simone D."/>
            <person name="Lopez-Fernandez M."/>
            <person name="Wu X."/>
            <person name="de Brujin I."/>
            <person name="Lundin D."/>
            <person name="Andersson A."/>
            <person name="Bertilsson S."/>
            <person name="Dopson M."/>
        </authorList>
    </citation>
    <scope>NUCLEOTIDE SEQUENCE</scope>
    <source>
        <strain evidence="2">MM415A01886</strain>
        <strain evidence="1">MM415B00826</strain>
        <strain evidence="3">TM448B05135</strain>
    </source>
</reference>
<evidence type="ECO:0000313" key="2">
    <source>
        <dbReference type="EMBL" id="QJA74983.1"/>
    </source>
</evidence>
<accession>A0A6M3IWW0</accession>
<proteinExistence type="predicted"/>
<gene>
    <name evidence="2" type="ORF">MM415A01886_0014</name>
    <name evidence="1" type="ORF">MM415B00826_0037</name>
    <name evidence="3" type="ORF">TM448B05135_0003</name>
</gene>
<sequence length="89" mass="10915">MSYDYHRELCQYYGWTDPGAHLTKELPDEEPTPDLSHQVYYKPDWLPKDIWGLRKEIERFEGRTKYLQKKVDDLLERNLDKKKKHIKYS</sequence>
<protein>
    <submittedName>
        <fullName evidence="1">Uncharacterized protein</fullName>
    </submittedName>
</protein>
<evidence type="ECO:0000313" key="3">
    <source>
        <dbReference type="EMBL" id="QJI03827.1"/>
    </source>
</evidence>
<dbReference type="EMBL" id="MT145123">
    <property type="protein sequence ID" value="QJI03827.1"/>
    <property type="molecule type" value="Genomic_DNA"/>
</dbReference>
<dbReference type="EMBL" id="MT142133">
    <property type="protein sequence ID" value="QJA74983.1"/>
    <property type="molecule type" value="Genomic_DNA"/>
</dbReference>
<evidence type="ECO:0000313" key="1">
    <source>
        <dbReference type="EMBL" id="QJA62126.1"/>
    </source>
</evidence>
<dbReference type="EMBL" id="MT141462">
    <property type="protein sequence ID" value="QJA62126.1"/>
    <property type="molecule type" value="Genomic_DNA"/>
</dbReference>
<organism evidence="1">
    <name type="scientific">viral metagenome</name>
    <dbReference type="NCBI Taxonomy" id="1070528"/>
    <lineage>
        <taxon>unclassified sequences</taxon>
        <taxon>metagenomes</taxon>
        <taxon>organismal metagenomes</taxon>
    </lineage>
</organism>
<name>A0A6M3IWW0_9ZZZZ</name>
<dbReference type="AlphaFoldDB" id="A0A6M3IWW0"/>